<evidence type="ECO:0000256" key="1">
    <source>
        <dbReference type="SAM" id="MobiDB-lite"/>
    </source>
</evidence>
<proteinExistence type="predicted"/>
<gene>
    <name evidence="2" type="ORF">METZ01_LOCUS98730</name>
</gene>
<reference evidence="2" key="1">
    <citation type="submission" date="2018-05" db="EMBL/GenBank/DDBJ databases">
        <authorList>
            <person name="Lanie J.A."/>
            <person name="Ng W.-L."/>
            <person name="Kazmierczak K.M."/>
            <person name="Andrzejewski T.M."/>
            <person name="Davidsen T.M."/>
            <person name="Wayne K.J."/>
            <person name="Tettelin H."/>
            <person name="Glass J.I."/>
            <person name="Rusch D."/>
            <person name="Podicherti R."/>
            <person name="Tsui H.-C.T."/>
            <person name="Winkler M.E."/>
        </authorList>
    </citation>
    <scope>NUCLEOTIDE SEQUENCE</scope>
</reference>
<accession>A0A381VZZ2</accession>
<sequence length="67" mass="8098">LVLPWFPLWRVSMFIIRLAGQFLVEAWMNLVVRLSLHQVWPLSKRNQQRMKQQMTHPMVTPTLKKKN</sequence>
<dbReference type="EMBL" id="UINC01010300">
    <property type="protein sequence ID" value="SVA45876.1"/>
    <property type="molecule type" value="Genomic_DNA"/>
</dbReference>
<feature type="non-terminal residue" evidence="2">
    <location>
        <position position="67"/>
    </location>
</feature>
<feature type="region of interest" description="Disordered" evidence="1">
    <location>
        <begin position="47"/>
        <end position="67"/>
    </location>
</feature>
<organism evidence="2">
    <name type="scientific">marine metagenome</name>
    <dbReference type="NCBI Taxonomy" id="408172"/>
    <lineage>
        <taxon>unclassified sequences</taxon>
        <taxon>metagenomes</taxon>
        <taxon>ecological metagenomes</taxon>
    </lineage>
</organism>
<dbReference type="AlphaFoldDB" id="A0A381VZZ2"/>
<name>A0A381VZZ2_9ZZZZ</name>
<evidence type="ECO:0000313" key="2">
    <source>
        <dbReference type="EMBL" id="SVA45876.1"/>
    </source>
</evidence>
<feature type="non-terminal residue" evidence="2">
    <location>
        <position position="1"/>
    </location>
</feature>
<protein>
    <submittedName>
        <fullName evidence="2">Uncharacterized protein</fullName>
    </submittedName>
</protein>